<name>A0AA96SFY0_9CAUD</name>
<organism evidence="1 2">
    <name type="scientific">Microbacterium phage Mabodamaca</name>
    <dbReference type="NCBI Taxonomy" id="3078574"/>
    <lineage>
        <taxon>Viruses</taxon>
        <taxon>Duplodnaviria</taxon>
        <taxon>Heunggongvirae</taxon>
        <taxon>Uroviricota</taxon>
        <taxon>Caudoviricetes</taxon>
        <taxon>Casidaviridae</taxon>
        <taxon>Mabodamacavirus</taxon>
        <taxon>Mabodamacavirus mabodamaca</taxon>
    </lineage>
</organism>
<protein>
    <submittedName>
        <fullName evidence="1">Uncharacterized protein</fullName>
    </submittedName>
</protein>
<evidence type="ECO:0000313" key="2">
    <source>
        <dbReference type="Proteomes" id="UP001305869"/>
    </source>
</evidence>
<dbReference type="EMBL" id="OR613467">
    <property type="protein sequence ID" value="WNT44385.1"/>
    <property type="molecule type" value="Genomic_DNA"/>
</dbReference>
<reference evidence="1 2" key="1">
    <citation type="submission" date="2023-09" db="EMBL/GenBank/DDBJ databases">
        <authorList>
            <person name="Astacio K.C."/>
            <person name="Barreto J.C."/>
            <person name="Colon C.A."/>
            <person name="Dejesus A.I."/>
            <person name="Gragirenes D.A."/>
            <person name="Navarro A."/>
            <person name="Negron R.A."/>
            <person name="Nunez P.S."/>
            <person name="Ortiz C.A."/>
            <person name="Ortiz A.Y."/>
            <person name="Roman V.A."/>
            <person name="Sanchez M.A."/>
            <person name="Serrano K.M."/>
            <person name="Klyczek K."/>
            <person name="Ko C."/>
            <person name="Russell D.A."/>
            <person name="Jacobs-Sera D."/>
            <person name="Hatfull G.F."/>
        </authorList>
    </citation>
    <scope>NUCLEOTIDE SEQUENCE [LARGE SCALE GENOMIC DNA]</scope>
</reference>
<sequence length="74" mass="7728">MAEYTVTLPDRTTETFTSSRDDLVAVVAVYGVASGDEGPSWGVAKRATSFDEAATQAVAQAASFGWADVQVIAL</sequence>
<dbReference type="Proteomes" id="UP001305869">
    <property type="component" value="Segment"/>
</dbReference>
<gene>
    <name evidence="1" type="primary">69</name>
    <name evidence="1" type="ORF">SEA_MABODAMACA_69</name>
</gene>
<evidence type="ECO:0000313" key="1">
    <source>
        <dbReference type="EMBL" id="WNT44385.1"/>
    </source>
</evidence>
<keyword evidence="2" id="KW-1185">Reference proteome</keyword>
<proteinExistence type="predicted"/>
<accession>A0AA96SFY0</accession>